<feature type="signal peptide" evidence="1">
    <location>
        <begin position="1"/>
        <end position="20"/>
    </location>
</feature>
<dbReference type="Proteomes" id="UP000275078">
    <property type="component" value="Unassembled WGS sequence"/>
</dbReference>
<dbReference type="OrthoDB" id="5368595at2759"/>
<dbReference type="PANTHER" id="PTHR35186:SF4">
    <property type="entry name" value="PRION-INHIBITION AND PROPAGATION HELO DOMAIN-CONTAINING PROTEIN"/>
    <property type="match status" value="1"/>
</dbReference>
<dbReference type="AlphaFoldDB" id="A0A3N4HK80"/>
<dbReference type="EMBL" id="ML119826">
    <property type="protein sequence ID" value="RPA73306.1"/>
    <property type="molecule type" value="Genomic_DNA"/>
</dbReference>
<evidence type="ECO:0000313" key="4">
    <source>
        <dbReference type="Proteomes" id="UP000275078"/>
    </source>
</evidence>
<accession>A0A3N4HK80</accession>
<sequence length="665" mass="73475">MEVAGLALGAIALLGPTISAFKTCSAILVGNQRQLRELKRYGNILVVEEHVFVNECALILAAIPGADNGIAKELINDSSHALWKDAAFQEKCRRNGSVYEKPLRAALNALENMQQKLDTMFNKIREGIEAPGSRVTKKFSLYKWKTIWQVGGKEEMDGLVRSIEMANARLTRIREQQYSLSETPRQTLGKPAVEVQDPEYRKVSKISEISRALYDGMATAVKCPCHLVHLQLQDIFDPTSNSNSRSIPTEVIQPAFEGTKFRMVISHEGKQKEACVPESQAATDCNCTSILVTSEFQAVREPSDRNTNSGGKRKAVSFLEDVKRVRFRSPSPIHCTDSGIVRTTGNSRIHLDSAACFSETVTITTSSGANGKKRALDIELPPGKRIRINVEDSNDIPHKPLRQLSSDLASIDDICSLMAKLESGPTTSKCLGYIKNPTSSSKDSLVYRHSIYRDVPTEPLRAARTSLSGILSLSTKTIGMPETCRMAHLLALSLGCLGSTPNTWFLDGWGSKDIQFFLSGKVQNDDELLESLKPFVMPSFTPRMDHQGTFAARKGLLDLAKDGQLFSLAVVMIELAFGKPLEDIPIPGTGVHQPPKTDLEYYLHAKKILKMGLLKKKAGKGFAYAVERCFYGDFGVEETSLGDERMRELFHSTVIVPLKTLMDIF</sequence>
<dbReference type="STRING" id="1160509.A0A3N4HK80"/>
<reference evidence="3 4" key="1">
    <citation type="journal article" date="2018" name="Nat. Ecol. Evol.">
        <title>Pezizomycetes genomes reveal the molecular basis of ectomycorrhizal truffle lifestyle.</title>
        <authorList>
            <person name="Murat C."/>
            <person name="Payen T."/>
            <person name="Noel B."/>
            <person name="Kuo A."/>
            <person name="Morin E."/>
            <person name="Chen J."/>
            <person name="Kohler A."/>
            <person name="Krizsan K."/>
            <person name="Balestrini R."/>
            <person name="Da Silva C."/>
            <person name="Montanini B."/>
            <person name="Hainaut M."/>
            <person name="Levati E."/>
            <person name="Barry K.W."/>
            <person name="Belfiori B."/>
            <person name="Cichocki N."/>
            <person name="Clum A."/>
            <person name="Dockter R.B."/>
            <person name="Fauchery L."/>
            <person name="Guy J."/>
            <person name="Iotti M."/>
            <person name="Le Tacon F."/>
            <person name="Lindquist E.A."/>
            <person name="Lipzen A."/>
            <person name="Malagnac F."/>
            <person name="Mello A."/>
            <person name="Molinier V."/>
            <person name="Miyauchi S."/>
            <person name="Poulain J."/>
            <person name="Riccioni C."/>
            <person name="Rubini A."/>
            <person name="Sitrit Y."/>
            <person name="Splivallo R."/>
            <person name="Traeger S."/>
            <person name="Wang M."/>
            <person name="Zifcakova L."/>
            <person name="Wipf D."/>
            <person name="Zambonelli A."/>
            <person name="Paolocci F."/>
            <person name="Nowrousian M."/>
            <person name="Ottonello S."/>
            <person name="Baldrian P."/>
            <person name="Spatafora J.W."/>
            <person name="Henrissat B."/>
            <person name="Nagy L.G."/>
            <person name="Aury J.M."/>
            <person name="Wincker P."/>
            <person name="Grigoriev I.V."/>
            <person name="Bonfante P."/>
            <person name="Martin F.M."/>
        </authorList>
    </citation>
    <scope>NUCLEOTIDE SEQUENCE [LARGE SCALE GENOMIC DNA]</scope>
    <source>
        <strain evidence="3 4">RN42</strain>
    </source>
</reference>
<feature type="domain" description="DUF7580" evidence="2">
    <location>
        <begin position="477"/>
        <end position="660"/>
    </location>
</feature>
<evidence type="ECO:0000256" key="1">
    <source>
        <dbReference type="SAM" id="SignalP"/>
    </source>
</evidence>
<gene>
    <name evidence="3" type="ORF">BJ508DRAFT_419106</name>
</gene>
<name>A0A3N4HK80_ASCIM</name>
<proteinExistence type="predicted"/>
<dbReference type="Pfam" id="PF24476">
    <property type="entry name" value="DUF7580"/>
    <property type="match status" value="1"/>
</dbReference>
<keyword evidence="4" id="KW-1185">Reference proteome</keyword>
<keyword evidence="1" id="KW-0732">Signal</keyword>
<evidence type="ECO:0000259" key="2">
    <source>
        <dbReference type="Pfam" id="PF24476"/>
    </source>
</evidence>
<dbReference type="InterPro" id="IPR056002">
    <property type="entry name" value="DUF7580"/>
</dbReference>
<organism evidence="3 4">
    <name type="scientific">Ascobolus immersus RN42</name>
    <dbReference type="NCBI Taxonomy" id="1160509"/>
    <lineage>
        <taxon>Eukaryota</taxon>
        <taxon>Fungi</taxon>
        <taxon>Dikarya</taxon>
        <taxon>Ascomycota</taxon>
        <taxon>Pezizomycotina</taxon>
        <taxon>Pezizomycetes</taxon>
        <taxon>Pezizales</taxon>
        <taxon>Ascobolaceae</taxon>
        <taxon>Ascobolus</taxon>
    </lineage>
</organism>
<dbReference type="PANTHER" id="PTHR35186">
    <property type="entry name" value="ANK_REP_REGION DOMAIN-CONTAINING PROTEIN"/>
    <property type="match status" value="1"/>
</dbReference>
<evidence type="ECO:0000313" key="3">
    <source>
        <dbReference type="EMBL" id="RPA73306.1"/>
    </source>
</evidence>
<protein>
    <recommendedName>
        <fullName evidence="2">DUF7580 domain-containing protein</fullName>
    </recommendedName>
</protein>
<feature type="chain" id="PRO_5018318762" description="DUF7580 domain-containing protein" evidence="1">
    <location>
        <begin position="21"/>
        <end position="665"/>
    </location>
</feature>